<feature type="compositionally biased region" description="Basic residues" evidence="8">
    <location>
        <begin position="49"/>
        <end position="59"/>
    </location>
</feature>
<evidence type="ECO:0000256" key="7">
    <source>
        <dbReference type="RuleBase" id="RU363032"/>
    </source>
</evidence>
<evidence type="ECO:0000256" key="5">
    <source>
        <dbReference type="ARBA" id="ARBA00022989"/>
    </source>
</evidence>
<feature type="transmembrane region" description="Helical" evidence="7">
    <location>
        <begin position="309"/>
        <end position="332"/>
    </location>
</feature>
<dbReference type="InterPro" id="IPR000515">
    <property type="entry name" value="MetI-like"/>
</dbReference>
<organism evidence="10 11">
    <name type="scientific">Microbispora catharanthi</name>
    <dbReference type="NCBI Taxonomy" id="1712871"/>
    <lineage>
        <taxon>Bacteria</taxon>
        <taxon>Bacillati</taxon>
        <taxon>Actinomycetota</taxon>
        <taxon>Actinomycetes</taxon>
        <taxon>Streptosporangiales</taxon>
        <taxon>Streptosporangiaceae</taxon>
        <taxon>Microbispora</taxon>
    </lineage>
</organism>
<dbReference type="GO" id="GO:0055085">
    <property type="term" value="P:transmembrane transport"/>
    <property type="evidence" value="ECO:0007669"/>
    <property type="project" value="InterPro"/>
</dbReference>
<keyword evidence="11" id="KW-1185">Reference proteome</keyword>
<dbReference type="InterPro" id="IPR035906">
    <property type="entry name" value="MetI-like_sf"/>
</dbReference>
<evidence type="ECO:0000256" key="3">
    <source>
        <dbReference type="ARBA" id="ARBA00022475"/>
    </source>
</evidence>
<dbReference type="PROSITE" id="PS50928">
    <property type="entry name" value="ABC_TM1"/>
    <property type="match status" value="1"/>
</dbReference>
<feature type="transmembrane region" description="Helical" evidence="7">
    <location>
        <begin position="202"/>
        <end position="222"/>
    </location>
</feature>
<feature type="region of interest" description="Disordered" evidence="8">
    <location>
        <begin position="1"/>
        <end position="86"/>
    </location>
</feature>
<gene>
    <name evidence="10" type="ORF">FH610_005330</name>
</gene>
<feature type="transmembrane region" description="Helical" evidence="7">
    <location>
        <begin position="108"/>
        <end position="127"/>
    </location>
</feature>
<dbReference type="EMBL" id="VDMA02000002">
    <property type="protein sequence ID" value="KAB8187332.1"/>
    <property type="molecule type" value="Genomic_DNA"/>
</dbReference>
<proteinExistence type="inferred from homology"/>
<feature type="transmembrane region" description="Helical" evidence="7">
    <location>
        <begin position="362"/>
        <end position="384"/>
    </location>
</feature>
<comment type="caution">
    <text evidence="10">The sequence shown here is derived from an EMBL/GenBank/DDBJ whole genome shotgun (WGS) entry which is preliminary data.</text>
</comment>
<dbReference type="GO" id="GO:0005886">
    <property type="term" value="C:plasma membrane"/>
    <property type="evidence" value="ECO:0007669"/>
    <property type="project" value="UniProtKB-SubCell"/>
</dbReference>
<evidence type="ECO:0000256" key="8">
    <source>
        <dbReference type="SAM" id="MobiDB-lite"/>
    </source>
</evidence>
<feature type="transmembrane region" description="Helical" evidence="7">
    <location>
        <begin position="169"/>
        <end position="190"/>
    </location>
</feature>
<dbReference type="PANTHER" id="PTHR30193">
    <property type="entry name" value="ABC TRANSPORTER PERMEASE PROTEIN"/>
    <property type="match status" value="1"/>
</dbReference>
<dbReference type="PANTHER" id="PTHR30193:SF37">
    <property type="entry name" value="INNER MEMBRANE ABC TRANSPORTER PERMEASE PROTEIN YCJO"/>
    <property type="match status" value="1"/>
</dbReference>
<feature type="compositionally biased region" description="Basic and acidic residues" evidence="8">
    <location>
        <begin position="18"/>
        <end position="30"/>
    </location>
</feature>
<keyword evidence="3" id="KW-1003">Cell membrane</keyword>
<keyword evidence="6 7" id="KW-0472">Membrane</keyword>
<evidence type="ECO:0000256" key="6">
    <source>
        <dbReference type="ARBA" id="ARBA00023136"/>
    </source>
</evidence>
<name>A0A5N6C3P8_9ACTN</name>
<comment type="subcellular location">
    <subcellularLocation>
        <location evidence="1 7">Cell membrane</location>
        <topology evidence="1 7">Multi-pass membrane protein</topology>
    </subcellularLocation>
</comment>
<dbReference type="AlphaFoldDB" id="A0A5N6C3P8"/>
<feature type="compositionally biased region" description="Low complexity" evidence="8">
    <location>
        <begin position="64"/>
        <end position="75"/>
    </location>
</feature>
<dbReference type="SUPFAM" id="SSF161098">
    <property type="entry name" value="MetI-like"/>
    <property type="match status" value="1"/>
</dbReference>
<feature type="domain" description="ABC transmembrane type-1" evidence="9">
    <location>
        <begin position="165"/>
        <end position="383"/>
    </location>
</feature>
<keyword evidence="2 7" id="KW-0813">Transport</keyword>
<evidence type="ECO:0000256" key="2">
    <source>
        <dbReference type="ARBA" id="ARBA00022448"/>
    </source>
</evidence>
<evidence type="ECO:0000256" key="4">
    <source>
        <dbReference type="ARBA" id="ARBA00022692"/>
    </source>
</evidence>
<sequence>MPRLGRERVRRRQAVPGRDPRQGRREDGPGRGRQGHGAQRRIAGTAVARRCRPTPHRPRPPSSAPARAGAARPRTGPGPPTVPLRMENDMATHTAAPRQRWRRYGTSYLMLLPFLGLFAGFLVWPLANSLYLSFTKFDGVNAPEFQGLENFRHLLFDDDRFRHALGNTFLYVVASVGIGTLLSLGLALAFSGSSWPHRIMRTIFFLPSVTSSIALMLLWKWIFNPGDFGLANTAMTWFGGRAVEWLATPGLTIPILVLMSVWGGMGYGMVLYVAGLNTIPQEYYEAARIDGAGTWQQFRRVTLPLLRPVTTYVVVTGLIGAFQVFEAVYIVFRGTNNIGGVLDSGLMIVPYLYDQGFTHFKLGYASAIAWVLFLIIFALSMVNLRIGRALKEL</sequence>
<protein>
    <submittedName>
        <fullName evidence="10">ABC transporter permease subunit</fullName>
    </submittedName>
</protein>
<dbReference type="InterPro" id="IPR051393">
    <property type="entry name" value="ABC_transporter_permease"/>
</dbReference>
<evidence type="ECO:0000256" key="1">
    <source>
        <dbReference type="ARBA" id="ARBA00004651"/>
    </source>
</evidence>
<evidence type="ECO:0000259" key="9">
    <source>
        <dbReference type="PROSITE" id="PS50928"/>
    </source>
</evidence>
<keyword evidence="4 7" id="KW-0812">Transmembrane</keyword>
<evidence type="ECO:0000313" key="10">
    <source>
        <dbReference type="EMBL" id="KAB8187332.1"/>
    </source>
</evidence>
<dbReference type="Pfam" id="PF00528">
    <property type="entry name" value="BPD_transp_1"/>
    <property type="match status" value="1"/>
</dbReference>
<dbReference type="Proteomes" id="UP000313066">
    <property type="component" value="Unassembled WGS sequence"/>
</dbReference>
<accession>A0A5N6C3P8</accession>
<dbReference type="CDD" id="cd06261">
    <property type="entry name" value="TM_PBP2"/>
    <property type="match status" value="1"/>
</dbReference>
<dbReference type="Gene3D" id="1.10.3720.10">
    <property type="entry name" value="MetI-like"/>
    <property type="match status" value="1"/>
</dbReference>
<reference evidence="10 11" key="1">
    <citation type="submission" date="2019-10" db="EMBL/GenBank/DDBJ databases">
        <title>Nonomuraea sp. nov., isolated from Phyllanthus amarus.</title>
        <authorList>
            <person name="Klykleung N."/>
            <person name="Tanasupawat S."/>
        </authorList>
    </citation>
    <scope>NUCLEOTIDE SEQUENCE [LARGE SCALE GENOMIC DNA]</scope>
    <source>
        <strain evidence="10 11">CR1-09</strain>
    </source>
</reference>
<comment type="similarity">
    <text evidence="7">Belongs to the binding-protein-dependent transport system permease family.</text>
</comment>
<keyword evidence="5 7" id="KW-1133">Transmembrane helix</keyword>
<feature type="transmembrane region" description="Helical" evidence="7">
    <location>
        <begin position="242"/>
        <end position="262"/>
    </location>
</feature>
<evidence type="ECO:0000313" key="11">
    <source>
        <dbReference type="Proteomes" id="UP000313066"/>
    </source>
</evidence>